<keyword evidence="2" id="KW-1185">Reference proteome</keyword>
<dbReference type="Proteomes" id="UP000824782">
    <property type="component" value="Unassembled WGS sequence"/>
</dbReference>
<proteinExistence type="predicted"/>
<gene>
    <name evidence="1" type="ORF">GDO81_018787</name>
</gene>
<evidence type="ECO:0000313" key="1">
    <source>
        <dbReference type="EMBL" id="KAG8546496.1"/>
    </source>
</evidence>
<protein>
    <submittedName>
        <fullName evidence="1">Uncharacterized protein</fullName>
    </submittedName>
</protein>
<comment type="caution">
    <text evidence="1">The sequence shown here is derived from an EMBL/GenBank/DDBJ whole genome shotgun (WGS) entry which is preliminary data.</text>
</comment>
<reference evidence="1" key="1">
    <citation type="thesis" date="2020" institute="ProQuest LLC" country="789 East Eisenhower Parkway, Ann Arbor, MI, USA">
        <title>Comparative Genomics and Chromosome Evolution.</title>
        <authorList>
            <person name="Mudd A.B."/>
        </authorList>
    </citation>
    <scope>NUCLEOTIDE SEQUENCE</scope>
    <source>
        <strain evidence="1">237g6f4</strain>
        <tissue evidence="1">Blood</tissue>
    </source>
</reference>
<accession>A0AAV6ZBB6</accession>
<name>A0AAV6ZBB6_ENGPU</name>
<evidence type="ECO:0000313" key="2">
    <source>
        <dbReference type="Proteomes" id="UP000824782"/>
    </source>
</evidence>
<dbReference type="AlphaFoldDB" id="A0AAV6ZBB6"/>
<organism evidence="1 2">
    <name type="scientific">Engystomops pustulosus</name>
    <name type="common">Tungara frog</name>
    <name type="synonym">Physalaemus pustulosus</name>
    <dbReference type="NCBI Taxonomy" id="76066"/>
    <lineage>
        <taxon>Eukaryota</taxon>
        <taxon>Metazoa</taxon>
        <taxon>Chordata</taxon>
        <taxon>Craniata</taxon>
        <taxon>Vertebrata</taxon>
        <taxon>Euteleostomi</taxon>
        <taxon>Amphibia</taxon>
        <taxon>Batrachia</taxon>
        <taxon>Anura</taxon>
        <taxon>Neobatrachia</taxon>
        <taxon>Hyloidea</taxon>
        <taxon>Leptodactylidae</taxon>
        <taxon>Leiuperinae</taxon>
        <taxon>Engystomops</taxon>
    </lineage>
</organism>
<dbReference type="EMBL" id="WNYA01001058">
    <property type="protein sequence ID" value="KAG8546496.1"/>
    <property type="molecule type" value="Genomic_DNA"/>
</dbReference>
<sequence length="101" mass="10989">MESVSKSYYPGCSGPSGRCWAQDLRVISRYLLLCNRSDCRTGEIVMCLEDRTNILTSGLPHTPIYSIMLSVTTSAAILPSEAAVSTECRVLGHMEGVESKS</sequence>